<sequence>CRDKIKHEQERFRCGTVKDQTVQKCLENELQALSQELNKRYREFSNHCSSFKKNTTELNSSFDAVSKIESDRQRLRDVFPEMDDEKLDEIVDSPETMKDCMMTVEQKKIIDEVTASASLSTVSIYSLTEIVTASESLTEAVVEKKEYESRCIFCRLIICTFTRSLDKTTDKQPFSLPAPIQDTYSVVKRALNDASTYAEKAKRAVWVGREELSTPDQTTSADQKAIESLCEELNDPHISDALKNGQIQHHRHPHEKGDRKRRILKIAFTDEKTRDKFLSLCRSSRPDTVTKTPGNFVRRDLCPYELDLERKARIDAYTMNCKLGALVYGIRDEKLIKFNGSNPRPLPSDYANRPPRGLPL</sequence>
<evidence type="ECO:0000313" key="2">
    <source>
        <dbReference type="Proteomes" id="UP000005239"/>
    </source>
</evidence>
<dbReference type="Proteomes" id="UP000005239">
    <property type="component" value="Unassembled WGS sequence"/>
</dbReference>
<accession>A0A2A6C590</accession>
<keyword evidence="2" id="KW-1185">Reference proteome</keyword>
<protein>
    <submittedName>
        <fullName evidence="1">Uncharacterized protein</fullName>
    </submittedName>
</protein>
<reference evidence="1" key="2">
    <citation type="submission" date="2022-06" db="UniProtKB">
        <authorList>
            <consortium name="EnsemblMetazoa"/>
        </authorList>
    </citation>
    <scope>IDENTIFICATION</scope>
    <source>
        <strain evidence="1">PS312</strain>
    </source>
</reference>
<dbReference type="AlphaFoldDB" id="A0A2A6C590"/>
<dbReference type="PANTHER" id="PTHR21459:SF2">
    <property type="entry name" value="PROTEIN CBG08968"/>
    <property type="match status" value="1"/>
</dbReference>
<name>A0A2A6C590_PRIPA</name>
<reference evidence="2" key="1">
    <citation type="journal article" date="2008" name="Nat. Genet.">
        <title>The Pristionchus pacificus genome provides a unique perspective on nematode lifestyle and parasitism.</title>
        <authorList>
            <person name="Dieterich C."/>
            <person name="Clifton S.W."/>
            <person name="Schuster L.N."/>
            <person name="Chinwalla A."/>
            <person name="Delehaunty K."/>
            <person name="Dinkelacker I."/>
            <person name="Fulton L."/>
            <person name="Fulton R."/>
            <person name="Godfrey J."/>
            <person name="Minx P."/>
            <person name="Mitreva M."/>
            <person name="Roeseler W."/>
            <person name="Tian H."/>
            <person name="Witte H."/>
            <person name="Yang S.P."/>
            <person name="Wilson R.K."/>
            <person name="Sommer R.J."/>
        </authorList>
    </citation>
    <scope>NUCLEOTIDE SEQUENCE [LARGE SCALE GENOMIC DNA]</scope>
    <source>
        <strain evidence="2">PS312</strain>
    </source>
</reference>
<evidence type="ECO:0000313" key="1">
    <source>
        <dbReference type="EnsemblMetazoa" id="PPA35010.1"/>
    </source>
</evidence>
<gene>
    <name evidence="1" type="primary">WBGene00273379</name>
</gene>
<dbReference type="OrthoDB" id="5859941at2759"/>
<dbReference type="PANTHER" id="PTHR21459">
    <property type="entry name" value="PROTEIN CBG08968"/>
    <property type="match status" value="1"/>
</dbReference>
<proteinExistence type="predicted"/>
<organism evidence="1 2">
    <name type="scientific">Pristionchus pacificus</name>
    <name type="common">Parasitic nematode worm</name>
    <dbReference type="NCBI Taxonomy" id="54126"/>
    <lineage>
        <taxon>Eukaryota</taxon>
        <taxon>Metazoa</taxon>
        <taxon>Ecdysozoa</taxon>
        <taxon>Nematoda</taxon>
        <taxon>Chromadorea</taxon>
        <taxon>Rhabditida</taxon>
        <taxon>Rhabditina</taxon>
        <taxon>Diplogasteromorpha</taxon>
        <taxon>Diplogasteroidea</taxon>
        <taxon>Neodiplogasteridae</taxon>
        <taxon>Pristionchus</taxon>
    </lineage>
</organism>
<dbReference type="EnsemblMetazoa" id="PPA35010.1">
    <property type="protein sequence ID" value="PPA35010.1"/>
    <property type="gene ID" value="WBGene00273379"/>
</dbReference>
<accession>A0A8R1UNZ7</accession>